<evidence type="ECO:0000313" key="3">
    <source>
        <dbReference type="Proteomes" id="UP000594195"/>
    </source>
</evidence>
<gene>
    <name evidence="2" type="ORF">Q73A0000_16485</name>
</gene>
<dbReference type="EMBL" id="CP040442">
    <property type="protein sequence ID" value="QOW11842.1"/>
    <property type="molecule type" value="Genomic_DNA"/>
</dbReference>
<dbReference type="KEGG" id="kfa:Q73A0000_16485"/>
<accession>A0A7M2YEE5</accession>
<proteinExistence type="predicted"/>
<keyword evidence="3" id="KW-1185">Reference proteome</keyword>
<evidence type="ECO:0000313" key="2">
    <source>
        <dbReference type="EMBL" id="QOW11842.1"/>
    </source>
</evidence>
<keyword evidence="1" id="KW-0175">Coiled coil</keyword>
<dbReference type="RefSeq" id="WP_193812012.1">
    <property type="nucleotide sequence ID" value="NZ_CP040442.1"/>
</dbReference>
<protein>
    <submittedName>
        <fullName evidence="2">Uncharacterized protein</fullName>
    </submittedName>
</protein>
<dbReference type="AlphaFoldDB" id="A0A7M2YEE5"/>
<reference evidence="2 3" key="1">
    <citation type="submission" date="2019-05" db="EMBL/GenBank/DDBJ databases">
        <title>Chryseobacterium sp. isolated from King George Island, maritime Antarctica.</title>
        <authorList>
            <person name="Peng X."/>
        </authorList>
    </citation>
    <scope>NUCLEOTIDE SEQUENCE [LARGE SCALE GENOMIC DNA]</scope>
    <source>
        <strain evidence="2 3">7-3A</strain>
    </source>
</reference>
<evidence type="ECO:0000256" key="1">
    <source>
        <dbReference type="SAM" id="Coils"/>
    </source>
</evidence>
<organism evidence="2 3">
    <name type="scientific">Kaistella flava</name>
    <name type="common">ex Peng et al. 2021</name>
    <dbReference type="NCBI Taxonomy" id="2038776"/>
    <lineage>
        <taxon>Bacteria</taxon>
        <taxon>Pseudomonadati</taxon>
        <taxon>Bacteroidota</taxon>
        <taxon>Flavobacteriia</taxon>
        <taxon>Flavobacteriales</taxon>
        <taxon>Weeksellaceae</taxon>
        <taxon>Chryseobacterium group</taxon>
        <taxon>Kaistella</taxon>
    </lineage>
</organism>
<feature type="coiled-coil region" evidence="1">
    <location>
        <begin position="165"/>
        <end position="199"/>
    </location>
</feature>
<dbReference type="Proteomes" id="UP000594195">
    <property type="component" value="Chromosome"/>
</dbReference>
<name>A0A7M2YEE5_9FLAO</name>
<sequence>MKTAKCFIIAMIFVSLMNCKKGKTADQVVNDKSIQSMPNGSDIKFAEGLKFMANEQQVEASKSIKEGIAEINKEAINIKGREKEKLDSLNSHLNNLASDLEKENSVEISQVRNLVANAEIIVNHSYLSSDNLSIWADSESAEINTTFKKFNIILANLKNTESSVKEDAKKDHEALIIEGEKLKTENEAWEKRISQFNKKADDHFKKNFPEFTYLN</sequence>